<gene>
    <name evidence="7" type="ORF">FUAX_49720</name>
</gene>
<dbReference type="Pfam" id="PF13905">
    <property type="entry name" value="Thioredoxin_8"/>
    <property type="match status" value="1"/>
</dbReference>
<dbReference type="SUPFAM" id="SSF52833">
    <property type="entry name" value="Thioredoxin-like"/>
    <property type="match status" value="1"/>
</dbReference>
<dbReference type="InterPro" id="IPR012336">
    <property type="entry name" value="Thioredoxin-like_fold"/>
</dbReference>
<dbReference type="InterPro" id="IPR036249">
    <property type="entry name" value="Thioredoxin-like_sf"/>
</dbReference>
<dbReference type="GO" id="GO:0030313">
    <property type="term" value="C:cell envelope"/>
    <property type="evidence" value="ECO:0007669"/>
    <property type="project" value="UniProtKB-SubCell"/>
</dbReference>
<dbReference type="InterPro" id="IPR013766">
    <property type="entry name" value="Thioredoxin_domain"/>
</dbReference>
<dbReference type="Gene3D" id="3.40.30.10">
    <property type="entry name" value="Glutaredoxin"/>
    <property type="match status" value="1"/>
</dbReference>
<sequence length="865" mass="100327">MKNLLSIFLCALLCVAACNSPKEVGFYKVITSPNQARNGLPFTVSQVIIEGNETVLELRYEARHRKNIEHYLKKTHLEPQGIIGEPMKFSKVTFFESTGPEITKRTCLAHYDRIPDGTQFINLIHETYRKKTRNIDLRIEDFPEGFPKVLAGKWYATDDDANLTFCFLPEKVLYDGEIWDYGEIEKGWLNTKISLKGNERNINLSVNTKGKDSVSIGVNGESTSKYKRYHFPKVNTEDPYEVNILPKADTAVYAGYIKGYRPDLGPKSGMVHLNDFLGGHSLPYRYKVKEDGSFRVKLAIHHPISAIVRMGQGTRYYSHVFLEPGKTTFQLFEKERQEFMGPTARVNKEIQLYKEVTKPFGSINYHRDFSKKEIINYTAEEYKQYCYGQWEKALKIFKKYAFSEKVSPKGKQILSAGINFNALYCMLEVESFKRDVLSEFREFDKSKYPDLKPGNDYYDFLTTDILNDLDGLLSVNSAYSIFINRLSFCHWTKSKVNSMSHDFANALRTLEKVEKTGRLSPIEAELLQYDRDKGAPFREYEAFRRKNRKEIIDFMMRHEKHVNKFWEIDTGTNAGVVSEALLLDFVNQRIKNKSKADRELLRQLSPELIERDKDFTDRFGPTITKIYDKHSVESNLLFKEIVKLNTLDSLRDHHYNGEATFAFDLIKLNNLLSVKYINTIGKGDKRIDLLKEHLNVPVFREYLEMFIAEQYKYHLQREKSVAKKKAVHDADTILAEMIRPLEGKVVLVDFWNTWCGPCLDMHQKLKPLKKDMEGKDVEFLYIADVSSPLKSWRTFADGMKGKHHRVSKEEWQALKAKFEISGIPHLALIGKDGRIINPKIDWIHTVKTWKGFKAMIDKELANEPL</sequence>
<dbReference type="CDD" id="cd02966">
    <property type="entry name" value="TlpA_like_family"/>
    <property type="match status" value="1"/>
</dbReference>
<evidence type="ECO:0000259" key="6">
    <source>
        <dbReference type="PROSITE" id="PS51352"/>
    </source>
</evidence>
<accession>A0AAU9DIZ0</accession>
<comment type="subcellular location">
    <subcellularLocation>
        <location evidence="1">Cell envelope</location>
    </subcellularLocation>
</comment>
<evidence type="ECO:0000256" key="5">
    <source>
        <dbReference type="SAM" id="SignalP"/>
    </source>
</evidence>
<evidence type="ECO:0000256" key="3">
    <source>
        <dbReference type="ARBA" id="ARBA00023157"/>
    </source>
</evidence>
<dbReference type="InterPro" id="IPR017937">
    <property type="entry name" value="Thioredoxin_CS"/>
</dbReference>
<dbReference type="PROSITE" id="PS00194">
    <property type="entry name" value="THIOREDOXIN_1"/>
    <property type="match status" value="1"/>
</dbReference>
<keyword evidence="5" id="KW-0732">Signal</keyword>
<dbReference type="GO" id="GO:0017004">
    <property type="term" value="P:cytochrome complex assembly"/>
    <property type="evidence" value="ECO:0007669"/>
    <property type="project" value="UniProtKB-KW"/>
</dbReference>
<evidence type="ECO:0000256" key="4">
    <source>
        <dbReference type="ARBA" id="ARBA00023284"/>
    </source>
</evidence>
<evidence type="ECO:0000313" key="7">
    <source>
        <dbReference type="EMBL" id="BDD12540.1"/>
    </source>
</evidence>
<feature type="domain" description="Thioredoxin" evidence="6">
    <location>
        <begin position="716"/>
        <end position="861"/>
    </location>
</feature>
<feature type="chain" id="PRO_5043437421" description="Thioredoxin domain-containing protein" evidence="5">
    <location>
        <begin position="17"/>
        <end position="865"/>
    </location>
</feature>
<dbReference type="KEGG" id="fax:FUAX_49720"/>
<dbReference type="InterPro" id="IPR050553">
    <property type="entry name" value="Thioredoxin_ResA/DsbE_sf"/>
</dbReference>
<keyword evidence="3" id="KW-1015">Disulfide bond</keyword>
<dbReference type="Proteomes" id="UP001348817">
    <property type="component" value="Plasmid pFA5"/>
</dbReference>
<keyword evidence="2" id="KW-0201">Cytochrome c-type biogenesis</keyword>
<organism evidence="7 8">
    <name type="scientific">Fulvitalea axinellae</name>
    <dbReference type="NCBI Taxonomy" id="1182444"/>
    <lineage>
        <taxon>Bacteria</taxon>
        <taxon>Pseudomonadati</taxon>
        <taxon>Bacteroidota</taxon>
        <taxon>Cytophagia</taxon>
        <taxon>Cytophagales</taxon>
        <taxon>Persicobacteraceae</taxon>
        <taxon>Fulvitalea</taxon>
    </lineage>
</organism>
<geneLocation type="plasmid" evidence="7 8">
    <name>pFA5</name>
</geneLocation>
<keyword evidence="4" id="KW-0676">Redox-active center</keyword>
<keyword evidence="7" id="KW-0614">Plasmid</keyword>
<reference evidence="7 8" key="1">
    <citation type="submission" date="2021-12" db="EMBL/GenBank/DDBJ databases">
        <title>Genome sequencing of bacteria with rrn-lacking chromosome and rrn-plasmid.</title>
        <authorList>
            <person name="Anda M."/>
            <person name="Iwasaki W."/>
        </authorList>
    </citation>
    <scope>NUCLEOTIDE SEQUENCE [LARGE SCALE GENOMIC DNA]</scope>
    <source>
        <strain evidence="7 8">DSM 100852</strain>
        <plasmid evidence="7 8">pFA5</plasmid>
    </source>
</reference>
<feature type="signal peptide" evidence="5">
    <location>
        <begin position="1"/>
        <end position="16"/>
    </location>
</feature>
<name>A0AAU9DIZ0_9BACT</name>
<evidence type="ECO:0000256" key="2">
    <source>
        <dbReference type="ARBA" id="ARBA00022748"/>
    </source>
</evidence>
<proteinExistence type="predicted"/>
<protein>
    <recommendedName>
        <fullName evidence="6">Thioredoxin domain-containing protein</fullName>
    </recommendedName>
</protein>
<keyword evidence="8" id="KW-1185">Reference proteome</keyword>
<dbReference type="PROSITE" id="PS51352">
    <property type="entry name" value="THIOREDOXIN_2"/>
    <property type="match status" value="1"/>
</dbReference>
<evidence type="ECO:0000313" key="8">
    <source>
        <dbReference type="Proteomes" id="UP001348817"/>
    </source>
</evidence>
<dbReference type="PANTHER" id="PTHR42852">
    <property type="entry name" value="THIOL:DISULFIDE INTERCHANGE PROTEIN DSBE"/>
    <property type="match status" value="1"/>
</dbReference>
<dbReference type="PANTHER" id="PTHR42852:SF6">
    <property type="entry name" value="THIOL:DISULFIDE INTERCHANGE PROTEIN DSBE"/>
    <property type="match status" value="1"/>
</dbReference>
<dbReference type="AlphaFoldDB" id="A0AAU9DIZ0"/>
<dbReference type="EMBL" id="AP025319">
    <property type="protein sequence ID" value="BDD12540.1"/>
    <property type="molecule type" value="Genomic_DNA"/>
</dbReference>
<evidence type="ECO:0000256" key="1">
    <source>
        <dbReference type="ARBA" id="ARBA00004196"/>
    </source>
</evidence>